<dbReference type="InterPro" id="IPR020855">
    <property type="entry name" value="Ureohydrolase_Mn_BS"/>
</dbReference>
<comment type="cofactor">
    <cofactor evidence="4">
        <name>Mn(2+)</name>
        <dbReference type="ChEBI" id="CHEBI:29035"/>
    </cofactor>
    <text evidence="4">Binds 2 manganese ions per subunit.</text>
</comment>
<evidence type="ECO:0000313" key="7">
    <source>
        <dbReference type="Proteomes" id="UP000181980"/>
    </source>
</evidence>
<keyword evidence="4" id="KW-0464">Manganese</keyword>
<feature type="binding site" evidence="4">
    <location>
        <position position="144"/>
    </location>
    <ligand>
        <name>Mn(2+)</name>
        <dbReference type="ChEBI" id="CHEBI:29035"/>
        <label>1</label>
    </ligand>
</feature>
<evidence type="ECO:0000313" key="6">
    <source>
        <dbReference type="EMBL" id="SEF18802.1"/>
    </source>
</evidence>
<reference evidence="7" key="1">
    <citation type="submission" date="2016-10" db="EMBL/GenBank/DDBJ databases">
        <authorList>
            <person name="Varghese N."/>
            <person name="Submissions S."/>
        </authorList>
    </citation>
    <scope>NUCLEOTIDE SEQUENCE [LARGE SCALE GENOMIC DNA]</scope>
    <source>
        <strain evidence="7">DSM 45237</strain>
    </source>
</reference>
<keyword evidence="7" id="KW-1185">Reference proteome</keyword>
<dbReference type="EMBL" id="FNUC01000004">
    <property type="protein sequence ID" value="SEF18802.1"/>
    <property type="molecule type" value="Genomic_DNA"/>
</dbReference>
<dbReference type="PANTHER" id="PTHR11358">
    <property type="entry name" value="ARGINASE/AGMATINASE"/>
    <property type="match status" value="1"/>
</dbReference>
<feature type="binding site" evidence="4">
    <location>
        <position position="235"/>
    </location>
    <ligand>
        <name>Mn(2+)</name>
        <dbReference type="ChEBI" id="CHEBI:29035"/>
        <label>1</label>
    </ligand>
</feature>
<dbReference type="PANTHER" id="PTHR11358:SF26">
    <property type="entry name" value="GUANIDINO ACID HYDROLASE, MITOCHONDRIAL"/>
    <property type="match status" value="1"/>
</dbReference>
<evidence type="ECO:0000256" key="2">
    <source>
        <dbReference type="ARBA" id="ARBA00022723"/>
    </source>
</evidence>
<keyword evidence="3 5" id="KW-0378">Hydrolase</keyword>
<proteinExistence type="inferred from homology"/>
<evidence type="ECO:0000256" key="5">
    <source>
        <dbReference type="RuleBase" id="RU003684"/>
    </source>
</evidence>
<evidence type="ECO:0000256" key="4">
    <source>
        <dbReference type="PIRSR" id="PIRSR036979-1"/>
    </source>
</evidence>
<dbReference type="AlphaFoldDB" id="A0A1H5PY61"/>
<dbReference type="PRINTS" id="PR00116">
    <property type="entry name" value="ARGINASE"/>
</dbReference>
<dbReference type="RefSeq" id="WP_069111429.1">
    <property type="nucleotide sequence ID" value="NZ_FNUC01000004.1"/>
</dbReference>
<dbReference type="PIRSF" id="PIRSF036979">
    <property type="entry name" value="Arginase"/>
    <property type="match status" value="1"/>
</dbReference>
<dbReference type="Pfam" id="PF00491">
    <property type="entry name" value="Arginase"/>
    <property type="match status" value="1"/>
</dbReference>
<dbReference type="PROSITE" id="PS51409">
    <property type="entry name" value="ARGINASE_2"/>
    <property type="match status" value="1"/>
</dbReference>
<dbReference type="InterPro" id="IPR006035">
    <property type="entry name" value="Ureohydrolase"/>
</dbReference>
<feature type="binding site" evidence="4">
    <location>
        <position position="237"/>
    </location>
    <ligand>
        <name>Mn(2+)</name>
        <dbReference type="ChEBI" id="CHEBI:29035"/>
        <label>1</label>
    </ligand>
</feature>
<dbReference type="SUPFAM" id="SSF52768">
    <property type="entry name" value="Arginase/deacetylase"/>
    <property type="match status" value="1"/>
</dbReference>
<dbReference type="GO" id="GO:0046872">
    <property type="term" value="F:metal ion binding"/>
    <property type="evidence" value="ECO:0007669"/>
    <property type="project" value="UniProtKB-KW"/>
</dbReference>
<dbReference type="OrthoDB" id="9788689at2"/>
<feature type="binding site" evidence="4">
    <location>
        <position position="142"/>
    </location>
    <ligand>
        <name>Mn(2+)</name>
        <dbReference type="ChEBI" id="CHEBI:29035"/>
        <label>1</label>
    </ligand>
</feature>
<keyword evidence="2 4" id="KW-0479">Metal-binding</keyword>
<dbReference type="PROSITE" id="PS01053">
    <property type="entry name" value="ARGINASE_1"/>
    <property type="match status" value="1"/>
</dbReference>
<comment type="similarity">
    <text evidence="1">Belongs to the arginase family. Agmatinase subfamily.</text>
</comment>
<feature type="binding site" evidence="4">
    <location>
        <position position="119"/>
    </location>
    <ligand>
        <name>Mn(2+)</name>
        <dbReference type="ChEBI" id="CHEBI:29035"/>
        <label>1</label>
    </ligand>
</feature>
<dbReference type="STRING" id="561176.SAMN04488561_6873"/>
<dbReference type="Proteomes" id="UP000181980">
    <property type="component" value="Unassembled WGS sequence"/>
</dbReference>
<accession>A0A1H5PY61</accession>
<dbReference type="CDD" id="cd09990">
    <property type="entry name" value="Agmatinase-like"/>
    <property type="match status" value="1"/>
</dbReference>
<dbReference type="GO" id="GO:0008783">
    <property type="term" value="F:agmatinase activity"/>
    <property type="evidence" value="ECO:0007669"/>
    <property type="project" value="TreeGrafter"/>
</dbReference>
<dbReference type="InterPro" id="IPR023696">
    <property type="entry name" value="Ureohydrolase_dom_sf"/>
</dbReference>
<feature type="binding site" evidence="4">
    <location>
        <position position="146"/>
    </location>
    <ligand>
        <name>Mn(2+)</name>
        <dbReference type="ChEBI" id="CHEBI:29035"/>
        <label>1</label>
    </ligand>
</feature>
<gene>
    <name evidence="6" type="ORF">SAMN04488561_6873</name>
</gene>
<evidence type="ECO:0000256" key="3">
    <source>
        <dbReference type="ARBA" id="ARBA00022801"/>
    </source>
</evidence>
<dbReference type="GO" id="GO:0033389">
    <property type="term" value="P:putrescine biosynthetic process from arginine, via agmatine"/>
    <property type="evidence" value="ECO:0007669"/>
    <property type="project" value="TreeGrafter"/>
</dbReference>
<organism evidence="6 7">
    <name type="scientific">Jiangella alba</name>
    <dbReference type="NCBI Taxonomy" id="561176"/>
    <lineage>
        <taxon>Bacteria</taxon>
        <taxon>Bacillati</taxon>
        <taxon>Actinomycetota</taxon>
        <taxon>Actinomycetes</taxon>
        <taxon>Jiangellales</taxon>
        <taxon>Jiangellaceae</taxon>
        <taxon>Jiangella</taxon>
    </lineage>
</organism>
<evidence type="ECO:0000256" key="1">
    <source>
        <dbReference type="ARBA" id="ARBA00009227"/>
    </source>
</evidence>
<sequence>MEELRVIQAGVATFFGRPMATVDGLGDARAAITGIPWDEGNAGRNGANMGPRAFRDASSWFFGYDAQRGFDLWEELPTVDVGDVPVMPPNAARTMDLIEEHVYRVRSQGVLPVSVGGNHALAIGAARGAARTVPKMGYLSIDAHLDTAYGWGGETLTSGCPTMRAAEIENVDPANVVVFGVHGWLNPRDQVEAAAEQGIRWYGMEEILRLGVERAIDQAIERALDGVDGLYVSFDLDSVDASAFPGTGTPEPGGFTSRETLAIARALGRARPIAMDLVEIAPIYDLSGISVRLACATAMEMLSGAAGR</sequence>
<dbReference type="Gene3D" id="3.40.800.10">
    <property type="entry name" value="Ureohydrolase domain"/>
    <property type="match status" value="1"/>
</dbReference>
<name>A0A1H5PY61_9ACTN</name>
<protein>
    <submittedName>
        <fullName evidence="6">Agmatinase</fullName>
    </submittedName>
</protein>